<dbReference type="InterPro" id="IPR006073">
    <property type="entry name" value="GTP-bd"/>
</dbReference>
<keyword evidence="2" id="KW-0547">Nucleotide-binding</keyword>
<feature type="region of interest" description="Disordered" evidence="5">
    <location>
        <begin position="79"/>
        <end position="100"/>
    </location>
</feature>
<protein>
    <submittedName>
        <fullName evidence="7">GTP-binding protein</fullName>
    </submittedName>
</protein>
<evidence type="ECO:0000256" key="2">
    <source>
        <dbReference type="ARBA" id="ARBA00022741"/>
    </source>
</evidence>
<evidence type="ECO:0000256" key="1">
    <source>
        <dbReference type="ARBA" id="ARBA00022723"/>
    </source>
</evidence>
<dbReference type="InterPro" id="IPR030393">
    <property type="entry name" value="G_ENGB_dom"/>
</dbReference>
<sequence>MSLFSPARPLLQRANILSSSSRLRHLSTGTGGDPISPDDDGNSTLRKSKKKGSRGNPITESLAPLDTIRIVGSVSASADASKTAAAAPPKETKEERRAASAADRFFRRGYDFLYSAEGLPTHRPNAATPEVVVLGASNAGKSSFLNSLLGRSDAARVSSRPGHTITMNAFGVGRRGSEDNGSNKNGSGNVNSRGGGNGGGGGVGGGADRHSGHGLILVDTPGYGHASRKGWGDSICRYVERRTMLRGAVVLVPAQKGLHAMDRWVLRMLAERNKRVLVVLTKADMAGRDWWGGCRDLAADVRAEMRRLEARLDNGWREGDGWITTVYATAAGWPRRRSVGQAPGMSGARVAILEHLAGFALQEKVETKPSDVSYGGEIVSWDDILAQTSSSDK</sequence>
<dbReference type="Pfam" id="PF01926">
    <property type="entry name" value="MMR_HSR1"/>
    <property type="match status" value="1"/>
</dbReference>
<feature type="compositionally biased region" description="Basic and acidic residues" evidence="5">
    <location>
        <begin position="90"/>
        <end position="100"/>
    </location>
</feature>
<feature type="compositionally biased region" description="Low complexity" evidence="5">
    <location>
        <begin position="79"/>
        <end position="89"/>
    </location>
</feature>
<dbReference type="AlphaFoldDB" id="A0A9P4YS21"/>
<dbReference type="GeneID" id="55973892"/>
<proteinExistence type="predicted"/>
<dbReference type="RefSeq" id="XP_035320728.1">
    <property type="nucleotide sequence ID" value="XM_035469634.1"/>
</dbReference>
<evidence type="ECO:0000313" key="8">
    <source>
        <dbReference type="Proteomes" id="UP000749293"/>
    </source>
</evidence>
<dbReference type="EMBL" id="JAANYQ010000010">
    <property type="protein sequence ID" value="KAF4122076.1"/>
    <property type="molecule type" value="Genomic_DNA"/>
</dbReference>
<dbReference type="InterPro" id="IPR027417">
    <property type="entry name" value="P-loop_NTPase"/>
</dbReference>
<evidence type="ECO:0000256" key="5">
    <source>
        <dbReference type="SAM" id="MobiDB-lite"/>
    </source>
</evidence>
<dbReference type="Gene3D" id="3.40.50.300">
    <property type="entry name" value="P-loop containing nucleotide triphosphate hydrolases"/>
    <property type="match status" value="1"/>
</dbReference>
<feature type="region of interest" description="Disordered" evidence="5">
    <location>
        <begin position="159"/>
        <end position="206"/>
    </location>
</feature>
<comment type="caution">
    <text evidence="7">The sequence shown here is derived from an EMBL/GenBank/DDBJ whole genome shotgun (WGS) entry which is preliminary data.</text>
</comment>
<feature type="compositionally biased region" description="Low complexity" evidence="5">
    <location>
        <begin position="179"/>
        <end position="192"/>
    </location>
</feature>
<keyword evidence="1" id="KW-0479">Metal-binding</keyword>
<accession>A0A9P4YS21</accession>
<dbReference type="PROSITE" id="PS51706">
    <property type="entry name" value="G_ENGB"/>
    <property type="match status" value="1"/>
</dbReference>
<feature type="region of interest" description="Disordered" evidence="5">
    <location>
        <begin position="22"/>
        <end position="60"/>
    </location>
</feature>
<name>A0A9P4YS21_9HYPO</name>
<dbReference type="SUPFAM" id="SSF52540">
    <property type="entry name" value="P-loop containing nucleoside triphosphate hydrolases"/>
    <property type="match status" value="1"/>
</dbReference>
<keyword evidence="8" id="KW-1185">Reference proteome</keyword>
<keyword evidence="4" id="KW-0342">GTP-binding</keyword>
<dbReference type="OrthoDB" id="391988at2759"/>
<dbReference type="GO" id="GO:0005739">
    <property type="term" value="C:mitochondrion"/>
    <property type="evidence" value="ECO:0007669"/>
    <property type="project" value="TreeGrafter"/>
</dbReference>
<dbReference type="PANTHER" id="PTHR46498">
    <property type="entry name" value="GTP-BINDING PROTEIN 8"/>
    <property type="match status" value="1"/>
</dbReference>
<gene>
    <name evidence="7" type="ORF">GMORB2_7669</name>
</gene>
<reference evidence="7" key="1">
    <citation type="submission" date="2020-03" db="EMBL/GenBank/DDBJ databases">
        <title>Site-based positive gene gene selection in Geosmithia morbida across the United States reveals a broad range of putative effectors and factors for local host and environmental adapation.</title>
        <authorList>
            <person name="Onufrak A."/>
            <person name="Murdoch R.W."/>
            <person name="Gazis R."/>
            <person name="Huff M."/>
            <person name="Staton M."/>
            <person name="Klingeman W."/>
            <person name="Hadziabdic D."/>
        </authorList>
    </citation>
    <scope>NUCLEOTIDE SEQUENCE</scope>
    <source>
        <strain evidence="7">1262</strain>
    </source>
</reference>
<evidence type="ECO:0000313" key="7">
    <source>
        <dbReference type="EMBL" id="KAF4122076.1"/>
    </source>
</evidence>
<dbReference type="GO" id="GO:0046872">
    <property type="term" value="F:metal ion binding"/>
    <property type="evidence" value="ECO:0007669"/>
    <property type="project" value="UniProtKB-KW"/>
</dbReference>
<keyword evidence="3" id="KW-0460">Magnesium</keyword>
<dbReference type="PANTHER" id="PTHR46498:SF1">
    <property type="entry name" value="GTP-BINDING PROTEIN 8"/>
    <property type="match status" value="1"/>
</dbReference>
<evidence type="ECO:0000256" key="3">
    <source>
        <dbReference type="ARBA" id="ARBA00022842"/>
    </source>
</evidence>
<organism evidence="7 8">
    <name type="scientific">Geosmithia morbida</name>
    <dbReference type="NCBI Taxonomy" id="1094350"/>
    <lineage>
        <taxon>Eukaryota</taxon>
        <taxon>Fungi</taxon>
        <taxon>Dikarya</taxon>
        <taxon>Ascomycota</taxon>
        <taxon>Pezizomycotina</taxon>
        <taxon>Sordariomycetes</taxon>
        <taxon>Hypocreomycetidae</taxon>
        <taxon>Hypocreales</taxon>
        <taxon>Bionectriaceae</taxon>
        <taxon>Geosmithia</taxon>
    </lineage>
</organism>
<dbReference type="Proteomes" id="UP000749293">
    <property type="component" value="Unassembled WGS sequence"/>
</dbReference>
<dbReference type="GO" id="GO:0005525">
    <property type="term" value="F:GTP binding"/>
    <property type="evidence" value="ECO:0007669"/>
    <property type="project" value="UniProtKB-KW"/>
</dbReference>
<dbReference type="InterPro" id="IPR052279">
    <property type="entry name" value="EngB_GTPase"/>
</dbReference>
<feature type="compositionally biased region" description="Gly residues" evidence="5">
    <location>
        <begin position="193"/>
        <end position="206"/>
    </location>
</feature>
<feature type="domain" description="EngB-type G" evidence="6">
    <location>
        <begin position="127"/>
        <end position="329"/>
    </location>
</feature>
<evidence type="ECO:0000259" key="6">
    <source>
        <dbReference type="PROSITE" id="PS51706"/>
    </source>
</evidence>
<evidence type="ECO:0000256" key="4">
    <source>
        <dbReference type="ARBA" id="ARBA00023134"/>
    </source>
</evidence>